<evidence type="ECO:0000313" key="2">
    <source>
        <dbReference type="EMBL" id="SHN03737.1"/>
    </source>
</evidence>
<proteinExistence type="predicted"/>
<organism evidence="2 3">
    <name type="scientific">Anaerosporobacter mobilis DSM 15930</name>
    <dbReference type="NCBI Taxonomy" id="1120996"/>
    <lineage>
        <taxon>Bacteria</taxon>
        <taxon>Bacillati</taxon>
        <taxon>Bacillota</taxon>
        <taxon>Clostridia</taxon>
        <taxon>Lachnospirales</taxon>
        <taxon>Lachnospiraceae</taxon>
        <taxon>Anaerosporobacter</taxon>
    </lineage>
</organism>
<evidence type="ECO:0000313" key="3">
    <source>
        <dbReference type="Proteomes" id="UP000184038"/>
    </source>
</evidence>
<reference evidence="2 3" key="1">
    <citation type="submission" date="2016-11" db="EMBL/GenBank/DDBJ databases">
        <authorList>
            <person name="Jaros S."/>
            <person name="Januszkiewicz K."/>
            <person name="Wedrychowicz H."/>
        </authorList>
    </citation>
    <scope>NUCLEOTIDE SEQUENCE [LARGE SCALE GENOMIC DNA]</scope>
    <source>
        <strain evidence="2 3">DSM 15930</strain>
    </source>
</reference>
<dbReference type="AlphaFoldDB" id="A0A1M7NJ79"/>
<feature type="coiled-coil region" evidence="1">
    <location>
        <begin position="11"/>
        <end position="38"/>
    </location>
</feature>
<protein>
    <submittedName>
        <fullName evidence="2">Uncharacterized protein</fullName>
    </submittedName>
</protein>
<evidence type="ECO:0000256" key="1">
    <source>
        <dbReference type="SAM" id="Coils"/>
    </source>
</evidence>
<dbReference type="RefSeq" id="WP_073291754.1">
    <property type="nucleotide sequence ID" value="NZ_FRCP01000030.1"/>
</dbReference>
<dbReference type="Proteomes" id="UP000184038">
    <property type="component" value="Unassembled WGS sequence"/>
</dbReference>
<dbReference type="STRING" id="1120996.SAMN02746066_04536"/>
<sequence length="147" mass="17576">MTLNKSILKQYIDLKDELKEVEGYIQKLQGQIQRIEDERYVVDSVKGGSGGIQTFLVAGFPYPEYSRKKTRLYMRIERQKRLVDEIDNTINDVEEYISNIQDSRMRRILRHRYIEDMNWIKMAHVMGGKCTSESLRKEHDRFLEKEI</sequence>
<name>A0A1M7NJ79_9FIRM</name>
<dbReference type="EMBL" id="FRCP01000030">
    <property type="protein sequence ID" value="SHN03737.1"/>
    <property type="molecule type" value="Genomic_DNA"/>
</dbReference>
<keyword evidence="1" id="KW-0175">Coiled coil</keyword>
<gene>
    <name evidence="2" type="ORF">SAMN02746066_04536</name>
</gene>
<accession>A0A1M7NJ79</accession>
<dbReference type="OrthoDB" id="1698141at2"/>
<keyword evidence="3" id="KW-1185">Reference proteome</keyword>